<dbReference type="GO" id="GO:0007165">
    <property type="term" value="P:signal transduction"/>
    <property type="evidence" value="ECO:0007669"/>
    <property type="project" value="TreeGrafter"/>
</dbReference>
<evidence type="ECO:0000313" key="3">
    <source>
        <dbReference type="Proteomes" id="UP000823399"/>
    </source>
</evidence>
<keyword evidence="2" id="KW-0808">Transferase</keyword>
<dbReference type="OrthoDB" id="346907at2759"/>
<dbReference type="GeneID" id="64695153"/>
<dbReference type="GO" id="GO:0005737">
    <property type="term" value="C:cytoplasm"/>
    <property type="evidence" value="ECO:0007669"/>
    <property type="project" value="TreeGrafter"/>
</dbReference>
<dbReference type="GO" id="GO:0004672">
    <property type="term" value="F:protein kinase activity"/>
    <property type="evidence" value="ECO:0007669"/>
    <property type="project" value="InterPro"/>
</dbReference>
<dbReference type="PROSITE" id="PS00109">
    <property type="entry name" value="PROTEIN_KINASE_TYR"/>
    <property type="match status" value="1"/>
</dbReference>
<gene>
    <name evidence="2" type="ORF">F5147DRAFT_635607</name>
</gene>
<sequence length="181" mass="20042">MLSHNKKFALLKDIAQGLQYLHSRSITHGDLSGNNVLVDKDGKASLTDFGLSALVPERISQVALKPTCCGGTAHYMPPEYLAVDDEGNASAPVFSPKSDVYSFGGIMLQVLEGKVPYHYIHNQFAVMNNISRGIKPRKPPASVVIDSDWNFMQTCWSGDMERRPSDEDILKFVEGRTRIQS</sequence>
<dbReference type="EMBL" id="JABBWM010000026">
    <property type="protein sequence ID" value="KAG2108612.1"/>
    <property type="molecule type" value="Genomic_DNA"/>
</dbReference>
<dbReference type="Proteomes" id="UP000823399">
    <property type="component" value="Unassembled WGS sequence"/>
</dbReference>
<dbReference type="PROSITE" id="PS50011">
    <property type="entry name" value="PROTEIN_KINASE_DOM"/>
    <property type="match status" value="1"/>
</dbReference>
<dbReference type="InterPro" id="IPR000719">
    <property type="entry name" value="Prot_kinase_dom"/>
</dbReference>
<dbReference type="SUPFAM" id="SSF56112">
    <property type="entry name" value="Protein kinase-like (PK-like)"/>
    <property type="match status" value="1"/>
</dbReference>
<comment type="caution">
    <text evidence="2">The sequence shown here is derived from an EMBL/GenBank/DDBJ whole genome shotgun (WGS) entry which is preliminary data.</text>
</comment>
<dbReference type="PANTHER" id="PTHR23257">
    <property type="entry name" value="SERINE-THREONINE PROTEIN KINASE"/>
    <property type="match status" value="1"/>
</dbReference>
<dbReference type="InterPro" id="IPR011009">
    <property type="entry name" value="Kinase-like_dom_sf"/>
</dbReference>
<dbReference type="Gene3D" id="1.10.510.10">
    <property type="entry name" value="Transferase(Phosphotransferase) domain 1"/>
    <property type="match status" value="1"/>
</dbReference>
<keyword evidence="3" id="KW-1185">Reference proteome</keyword>
<dbReference type="AlphaFoldDB" id="A0A9P7F729"/>
<dbReference type="Pfam" id="PF07714">
    <property type="entry name" value="PK_Tyr_Ser-Thr"/>
    <property type="match status" value="1"/>
</dbReference>
<dbReference type="RefSeq" id="XP_041292982.1">
    <property type="nucleotide sequence ID" value="XM_041432894.1"/>
</dbReference>
<proteinExistence type="predicted"/>
<accession>A0A9P7F729</accession>
<dbReference type="InterPro" id="IPR050167">
    <property type="entry name" value="Ser_Thr_protein_kinase"/>
</dbReference>
<dbReference type="InterPro" id="IPR008266">
    <property type="entry name" value="Tyr_kinase_AS"/>
</dbReference>
<evidence type="ECO:0000313" key="2">
    <source>
        <dbReference type="EMBL" id="KAG2108612.1"/>
    </source>
</evidence>
<protein>
    <submittedName>
        <fullName evidence="2">Kinase-like domain-containing protein</fullName>
    </submittedName>
</protein>
<name>A0A9P7F729_9AGAM</name>
<feature type="domain" description="Protein kinase" evidence="1">
    <location>
        <begin position="1"/>
        <end position="179"/>
    </location>
</feature>
<reference evidence="2" key="1">
    <citation type="journal article" date="2020" name="New Phytol.">
        <title>Comparative genomics reveals dynamic genome evolution in host specialist ectomycorrhizal fungi.</title>
        <authorList>
            <person name="Lofgren L.A."/>
            <person name="Nguyen N.H."/>
            <person name="Vilgalys R."/>
            <person name="Ruytinx J."/>
            <person name="Liao H.L."/>
            <person name="Branco S."/>
            <person name="Kuo A."/>
            <person name="LaButti K."/>
            <person name="Lipzen A."/>
            <person name="Andreopoulos W."/>
            <person name="Pangilinan J."/>
            <person name="Riley R."/>
            <person name="Hundley H."/>
            <person name="Na H."/>
            <person name="Barry K."/>
            <person name="Grigoriev I.V."/>
            <person name="Stajich J.E."/>
            <person name="Kennedy P.G."/>
        </authorList>
    </citation>
    <scope>NUCLEOTIDE SEQUENCE</scope>
    <source>
        <strain evidence="2">FC423</strain>
    </source>
</reference>
<dbReference type="InterPro" id="IPR001245">
    <property type="entry name" value="Ser-Thr/Tyr_kinase_cat_dom"/>
</dbReference>
<evidence type="ECO:0000259" key="1">
    <source>
        <dbReference type="PROSITE" id="PS50011"/>
    </source>
</evidence>
<organism evidence="2 3">
    <name type="scientific">Suillus discolor</name>
    <dbReference type="NCBI Taxonomy" id="1912936"/>
    <lineage>
        <taxon>Eukaryota</taxon>
        <taxon>Fungi</taxon>
        <taxon>Dikarya</taxon>
        <taxon>Basidiomycota</taxon>
        <taxon>Agaricomycotina</taxon>
        <taxon>Agaricomycetes</taxon>
        <taxon>Agaricomycetidae</taxon>
        <taxon>Boletales</taxon>
        <taxon>Suillineae</taxon>
        <taxon>Suillaceae</taxon>
        <taxon>Suillus</taxon>
    </lineage>
</organism>
<dbReference type="GO" id="GO:0005524">
    <property type="term" value="F:ATP binding"/>
    <property type="evidence" value="ECO:0007669"/>
    <property type="project" value="InterPro"/>
</dbReference>
<keyword evidence="2" id="KW-0418">Kinase</keyword>